<dbReference type="AlphaFoldDB" id="A0A7R8UC13"/>
<accession>A0A7R8UC13</accession>
<dbReference type="InterPro" id="IPR040896">
    <property type="entry name" value="RPN5_C"/>
</dbReference>
<evidence type="ECO:0000313" key="5">
    <source>
        <dbReference type="Proteomes" id="UP000594454"/>
    </source>
</evidence>
<dbReference type="Gene3D" id="1.10.10.10">
    <property type="entry name" value="Winged helix-like DNA-binding domain superfamily/Winged helix DNA-binding domain"/>
    <property type="match status" value="1"/>
</dbReference>
<reference evidence="4 5" key="1">
    <citation type="submission" date="2020-11" db="EMBL/GenBank/DDBJ databases">
        <authorList>
            <person name="Wallbank WR R."/>
            <person name="Pardo Diaz C."/>
            <person name="Kozak K."/>
            <person name="Martin S."/>
            <person name="Jiggins C."/>
            <person name="Moest M."/>
            <person name="Warren A I."/>
            <person name="Generalovic N T."/>
            <person name="Byers J.R.P. K."/>
            <person name="Montejo-Kovacevich G."/>
            <person name="Yen C E."/>
        </authorList>
    </citation>
    <scope>NUCLEOTIDE SEQUENCE [LARGE SCALE GENOMIC DNA]</scope>
</reference>
<evidence type="ECO:0000259" key="3">
    <source>
        <dbReference type="PROSITE" id="PS50250"/>
    </source>
</evidence>
<evidence type="ECO:0000313" key="4">
    <source>
        <dbReference type="EMBL" id="CAD7077937.1"/>
    </source>
</evidence>
<evidence type="ECO:0000256" key="1">
    <source>
        <dbReference type="ARBA" id="ARBA00006397"/>
    </source>
</evidence>
<keyword evidence="5" id="KW-1185">Reference proteome</keyword>
<dbReference type="GO" id="GO:0005737">
    <property type="term" value="C:cytoplasm"/>
    <property type="evidence" value="ECO:0007669"/>
    <property type="project" value="TreeGrafter"/>
</dbReference>
<dbReference type="Pfam" id="PF18098">
    <property type="entry name" value="RPN5_C"/>
    <property type="match status" value="1"/>
</dbReference>
<dbReference type="Pfam" id="PF22241">
    <property type="entry name" value="PSMD12-CSN4_N"/>
    <property type="match status" value="1"/>
</dbReference>
<feature type="domain" description="PCI" evidence="3">
    <location>
        <begin position="227"/>
        <end position="397"/>
    </location>
</feature>
<dbReference type="SMART" id="SM00088">
    <property type="entry name" value="PINT"/>
    <property type="match status" value="1"/>
</dbReference>
<dbReference type="FunFam" id="1.10.10.10:FF:000070">
    <property type="entry name" value="26S proteasome non-ATPase regulatory subunit 12"/>
    <property type="match status" value="1"/>
</dbReference>
<dbReference type="InterPro" id="IPR054559">
    <property type="entry name" value="PSMD12-CSN4-like_N"/>
</dbReference>
<dbReference type="SUPFAM" id="SSF46785">
    <property type="entry name" value="Winged helix' DNA-binding domain"/>
    <property type="match status" value="1"/>
</dbReference>
<dbReference type="InParanoid" id="A0A7R8UC13"/>
<keyword evidence="2" id="KW-0647">Proteasome</keyword>
<evidence type="ECO:0000256" key="2">
    <source>
        <dbReference type="ARBA" id="ARBA00022942"/>
    </source>
</evidence>
<dbReference type="GO" id="GO:0005634">
    <property type="term" value="C:nucleus"/>
    <property type="evidence" value="ECO:0007669"/>
    <property type="project" value="UniProtKB-ARBA"/>
</dbReference>
<dbReference type="EMBL" id="LR899009">
    <property type="protein sequence ID" value="CAD7077937.1"/>
    <property type="molecule type" value="Genomic_DNA"/>
</dbReference>
<sequence length="437" mass="51062">MEVDYSSACDEKIPVAKELAKNEKTFHEAIDVLLQVEKDARMGSDLASTIRILIAIVEICYEHGNWNALNEYIVVLSRKRSQFKEAISKMVQHCLLYLTVLPDLETKLRLIDTLRLVTEGKIYVEVERARLTRMLAKIKEDGGDLDAATALMAELHVETYGTMEKREKIELILEQMRLFILKHDFDKAQILAKKISVKFFDDPQQEELKLKYYKLKITMDKDSSFLETSRHYQALFNCLTLDEHKKNELIMNAVMYCVLAPYYNEQHNMMHILSENLKLKEITLFNNILQLFTSKELIDYNGFEKGYGCELLKTAIFDQRKAVGVKHWRELKSRIIEHNIRIISYYYTRIYLGRMSELLNISKRRCEDYITKLVSSGTVSIKIDRPSDIVYFTKKKQPSDVLNDWSKSVDQFMKLVNHTAHLINKEQCLNNVLNESS</sequence>
<dbReference type="GO" id="GO:0008541">
    <property type="term" value="C:proteasome regulatory particle, lid subcomplex"/>
    <property type="evidence" value="ECO:0007669"/>
    <property type="project" value="TreeGrafter"/>
</dbReference>
<dbReference type="OrthoDB" id="2266637at2759"/>
<dbReference type="Proteomes" id="UP000594454">
    <property type="component" value="Chromosome 1"/>
</dbReference>
<dbReference type="Pfam" id="PF01399">
    <property type="entry name" value="PCI"/>
    <property type="match status" value="1"/>
</dbReference>
<protein>
    <recommendedName>
        <fullName evidence="3">PCI domain-containing protein</fullName>
    </recommendedName>
</protein>
<dbReference type="InterPro" id="IPR000717">
    <property type="entry name" value="PCI_dom"/>
</dbReference>
<dbReference type="PANTHER" id="PTHR10855">
    <property type="entry name" value="26S PROTEASOME NON-ATPASE REGULATORY SUBUNIT 12/COP9 SIGNALOSOME COMPLEX SUBUNIT 4"/>
    <property type="match status" value="1"/>
</dbReference>
<dbReference type="PROSITE" id="PS50250">
    <property type="entry name" value="PCI"/>
    <property type="match status" value="1"/>
</dbReference>
<dbReference type="InterPro" id="IPR036388">
    <property type="entry name" value="WH-like_DNA-bd_sf"/>
</dbReference>
<dbReference type="InterPro" id="IPR036390">
    <property type="entry name" value="WH_DNA-bd_sf"/>
</dbReference>
<name>A0A7R8UC13_HERIL</name>
<comment type="similarity">
    <text evidence="1">Belongs to the proteasome subunit p55 family.</text>
</comment>
<dbReference type="InterPro" id="IPR040134">
    <property type="entry name" value="PSMD12/CSN4"/>
</dbReference>
<gene>
    <name evidence="4" type="ORF">HERILL_LOCUS1235</name>
</gene>
<proteinExistence type="inferred from homology"/>
<dbReference type="PANTHER" id="PTHR10855:SF1">
    <property type="entry name" value="26S PROTEASOME NON-ATPASE REGULATORY SUBUNIT 12"/>
    <property type="match status" value="1"/>
</dbReference>
<organism evidence="4 5">
    <name type="scientific">Hermetia illucens</name>
    <name type="common">Black soldier fly</name>
    <dbReference type="NCBI Taxonomy" id="343691"/>
    <lineage>
        <taxon>Eukaryota</taxon>
        <taxon>Metazoa</taxon>
        <taxon>Ecdysozoa</taxon>
        <taxon>Arthropoda</taxon>
        <taxon>Hexapoda</taxon>
        <taxon>Insecta</taxon>
        <taxon>Pterygota</taxon>
        <taxon>Neoptera</taxon>
        <taxon>Endopterygota</taxon>
        <taxon>Diptera</taxon>
        <taxon>Brachycera</taxon>
        <taxon>Stratiomyomorpha</taxon>
        <taxon>Stratiomyidae</taxon>
        <taxon>Hermetiinae</taxon>
        <taxon>Hermetia</taxon>
    </lineage>
</organism>